<feature type="domain" description="Amino acid transporter transmembrane" evidence="7">
    <location>
        <begin position="212"/>
        <end position="611"/>
    </location>
</feature>
<dbReference type="EMBL" id="JAXCGZ010020808">
    <property type="protein sequence ID" value="KAK7065350.1"/>
    <property type="molecule type" value="Genomic_DNA"/>
</dbReference>
<keyword evidence="2 6" id="KW-0812">Transmembrane</keyword>
<comment type="caution">
    <text evidence="8">The sequence shown here is derived from an EMBL/GenBank/DDBJ whole genome shotgun (WGS) entry which is preliminary data.</text>
</comment>
<evidence type="ECO:0000256" key="1">
    <source>
        <dbReference type="ARBA" id="ARBA00004141"/>
    </source>
</evidence>
<proteinExistence type="predicted"/>
<comment type="subcellular location">
    <subcellularLocation>
        <location evidence="1">Membrane</location>
        <topology evidence="1">Multi-pass membrane protein</topology>
    </subcellularLocation>
</comment>
<evidence type="ECO:0000259" key="7">
    <source>
        <dbReference type="Pfam" id="PF01490"/>
    </source>
</evidence>
<keyword evidence="4 6" id="KW-0472">Membrane</keyword>
<reference evidence="8 9" key="1">
    <citation type="submission" date="2023-11" db="EMBL/GenBank/DDBJ databases">
        <title>Halocaridina rubra genome assembly.</title>
        <authorList>
            <person name="Smith C."/>
        </authorList>
    </citation>
    <scope>NUCLEOTIDE SEQUENCE [LARGE SCALE GENOMIC DNA]</scope>
    <source>
        <strain evidence="8">EP-1</strain>
        <tissue evidence="8">Whole</tissue>
    </source>
</reference>
<feature type="transmembrane region" description="Helical" evidence="6">
    <location>
        <begin position="305"/>
        <end position="325"/>
    </location>
</feature>
<evidence type="ECO:0000256" key="3">
    <source>
        <dbReference type="ARBA" id="ARBA00022989"/>
    </source>
</evidence>
<feature type="transmembrane region" description="Helical" evidence="6">
    <location>
        <begin position="441"/>
        <end position="465"/>
    </location>
</feature>
<dbReference type="AlphaFoldDB" id="A0AAN8ZYC1"/>
<gene>
    <name evidence="8" type="ORF">SK128_004658</name>
</gene>
<feature type="transmembrane region" description="Helical" evidence="6">
    <location>
        <begin position="555"/>
        <end position="580"/>
    </location>
</feature>
<feature type="transmembrane region" description="Helical" evidence="6">
    <location>
        <begin position="345"/>
        <end position="362"/>
    </location>
</feature>
<evidence type="ECO:0000256" key="5">
    <source>
        <dbReference type="SAM" id="MobiDB-lite"/>
    </source>
</evidence>
<feature type="transmembrane region" description="Helical" evidence="6">
    <location>
        <begin position="592"/>
        <end position="615"/>
    </location>
</feature>
<organism evidence="8 9">
    <name type="scientific">Halocaridina rubra</name>
    <name type="common">Hawaiian red shrimp</name>
    <dbReference type="NCBI Taxonomy" id="373956"/>
    <lineage>
        <taxon>Eukaryota</taxon>
        <taxon>Metazoa</taxon>
        <taxon>Ecdysozoa</taxon>
        <taxon>Arthropoda</taxon>
        <taxon>Crustacea</taxon>
        <taxon>Multicrustacea</taxon>
        <taxon>Malacostraca</taxon>
        <taxon>Eumalacostraca</taxon>
        <taxon>Eucarida</taxon>
        <taxon>Decapoda</taxon>
        <taxon>Pleocyemata</taxon>
        <taxon>Caridea</taxon>
        <taxon>Atyoidea</taxon>
        <taxon>Atyidae</taxon>
        <taxon>Halocaridina</taxon>
    </lineage>
</organism>
<feature type="transmembrane region" description="Helical" evidence="6">
    <location>
        <begin position="529"/>
        <end position="549"/>
    </location>
</feature>
<evidence type="ECO:0000256" key="6">
    <source>
        <dbReference type="SAM" id="Phobius"/>
    </source>
</evidence>
<dbReference type="PANTHER" id="PTHR22950">
    <property type="entry name" value="AMINO ACID TRANSPORTER"/>
    <property type="match status" value="1"/>
</dbReference>
<evidence type="ECO:0000256" key="2">
    <source>
        <dbReference type="ARBA" id="ARBA00022692"/>
    </source>
</evidence>
<dbReference type="GO" id="GO:0005774">
    <property type="term" value="C:vacuolar membrane"/>
    <property type="evidence" value="ECO:0007669"/>
    <property type="project" value="TreeGrafter"/>
</dbReference>
<dbReference type="GO" id="GO:0015179">
    <property type="term" value="F:L-amino acid transmembrane transporter activity"/>
    <property type="evidence" value="ECO:0007669"/>
    <property type="project" value="TreeGrafter"/>
</dbReference>
<feature type="transmembrane region" description="Helical" evidence="6">
    <location>
        <begin position="411"/>
        <end position="429"/>
    </location>
</feature>
<dbReference type="Proteomes" id="UP001381693">
    <property type="component" value="Unassembled WGS sequence"/>
</dbReference>
<dbReference type="Pfam" id="PF01490">
    <property type="entry name" value="Aa_trans"/>
    <property type="match status" value="1"/>
</dbReference>
<dbReference type="InterPro" id="IPR013057">
    <property type="entry name" value="AA_transpt_TM"/>
</dbReference>
<protein>
    <recommendedName>
        <fullName evidence="7">Amino acid transporter transmembrane domain-containing protein</fullName>
    </recommendedName>
</protein>
<name>A0AAN8ZYC1_HALRR</name>
<dbReference type="PANTHER" id="PTHR22950:SF349">
    <property type="entry name" value="AMINO ACID TRANSPORTER TRANSMEMBRANE DOMAIN-CONTAINING PROTEIN"/>
    <property type="match status" value="1"/>
</dbReference>
<evidence type="ECO:0000256" key="4">
    <source>
        <dbReference type="ARBA" id="ARBA00023136"/>
    </source>
</evidence>
<sequence length="630" mass="69978">MGNSTRKLNMDSKPGARDIACEHDRSAVKGYGTLTYSDAVASSSHVYNTSTDFDGDNSSMKNNSSIYQSTNWFRKSVRNERRQKESCVAVNEITDLNESFANLEHSRYDGGVSVNYRSKCSEIDDSRELSCFRRHLFTRENYSEMAEAGMLSTGSLQENRPLLSGSEQDHEAEISRSHSTHNEEQGIEDEDNRENDGLTASGHHIDDSHQQTTSCETLIHLVKGNIGTGILAMPDGLKNSGLYTGTALLPFIACICIHCMHVLVTSGHELKERLGVASLDYADVGYYAFATGPSVLQRFAKCARITINTFLILTQLGFCCVYVVFMAANIEQIVECNFPGTNIDIHGYMLILFPLVTIISMIRSLKVLAPFSLLSNVFMGLGVAITFSFILKELPSSYDRPEFKSWAQLPLFLGTAIYAFEGIGVVLPLERRMERPEEFRGWNGVLNTAMIFVTCLYIAIGFFGYLKYGDAVKGSVTLNLPPSDHLAQCVKGLMAAAIYITYSLMLYVPVDVLWPHVKSRFHAPVARRYGEYAFRIFLIFCTFCAAALIPNIGLFISLVGAVASSTLAIIFPPIIQLVTFSHKLTKFTVAKCIAILLFGILCFVTGTYTSILAIIEYFEHKNDPQPEFIC</sequence>
<accession>A0AAN8ZYC1</accession>
<feature type="region of interest" description="Disordered" evidence="5">
    <location>
        <begin position="157"/>
        <end position="210"/>
    </location>
</feature>
<evidence type="ECO:0000313" key="8">
    <source>
        <dbReference type="EMBL" id="KAK7065350.1"/>
    </source>
</evidence>
<feature type="compositionally biased region" description="Basic and acidic residues" evidence="5">
    <location>
        <begin position="167"/>
        <end position="184"/>
    </location>
</feature>
<feature type="transmembrane region" description="Helical" evidence="6">
    <location>
        <begin position="242"/>
        <end position="264"/>
    </location>
</feature>
<keyword evidence="3 6" id="KW-1133">Transmembrane helix</keyword>
<feature type="transmembrane region" description="Helical" evidence="6">
    <location>
        <begin position="369"/>
        <end position="391"/>
    </location>
</feature>
<keyword evidence="9" id="KW-1185">Reference proteome</keyword>
<evidence type="ECO:0000313" key="9">
    <source>
        <dbReference type="Proteomes" id="UP001381693"/>
    </source>
</evidence>
<feature type="transmembrane region" description="Helical" evidence="6">
    <location>
        <begin position="485"/>
        <end position="508"/>
    </location>
</feature>